<comment type="caution">
    <text evidence="1">The sequence shown here is derived from an EMBL/GenBank/DDBJ whole genome shotgun (WGS) entry which is preliminary data.</text>
</comment>
<accession>A0A9D2CSC3</accession>
<organism evidence="1 2">
    <name type="scientific">Candidatus Borkfalkia excrementigallinarum</name>
    <dbReference type="NCBI Taxonomy" id="2838506"/>
    <lineage>
        <taxon>Bacteria</taxon>
        <taxon>Bacillati</taxon>
        <taxon>Bacillota</taxon>
        <taxon>Clostridia</taxon>
        <taxon>Christensenellales</taxon>
        <taxon>Christensenellaceae</taxon>
        <taxon>Candidatus Borkfalkia</taxon>
    </lineage>
</organism>
<dbReference type="EMBL" id="DXCQ01000026">
    <property type="protein sequence ID" value="HIY96557.1"/>
    <property type="molecule type" value="Genomic_DNA"/>
</dbReference>
<gene>
    <name evidence="1" type="ORF">H9729_02605</name>
</gene>
<protein>
    <submittedName>
        <fullName evidence="1">Uncharacterized protein</fullName>
    </submittedName>
</protein>
<reference evidence="1" key="2">
    <citation type="submission" date="2021-04" db="EMBL/GenBank/DDBJ databases">
        <authorList>
            <person name="Gilroy R."/>
        </authorList>
    </citation>
    <scope>NUCLEOTIDE SEQUENCE</scope>
    <source>
        <strain evidence="1">1345</strain>
    </source>
</reference>
<evidence type="ECO:0000313" key="1">
    <source>
        <dbReference type="EMBL" id="HIY96557.1"/>
    </source>
</evidence>
<name>A0A9D2CSC3_9FIRM</name>
<sequence>MENEQPEILFSEKSNFKSFIRNADGYICNPPNHSGRTGGKKKFIMDTQKQNLHTCKDCRYYNVFYIKSAYSFNKHKAGFCIQQQKAVYENDKCGLYKYKPQTETKVSLEHLDIAIQDLEELERIFYNCDF</sequence>
<proteinExistence type="predicted"/>
<dbReference type="Proteomes" id="UP000886750">
    <property type="component" value="Unassembled WGS sequence"/>
</dbReference>
<dbReference type="AlphaFoldDB" id="A0A9D2CSC3"/>
<reference evidence="1" key="1">
    <citation type="journal article" date="2021" name="PeerJ">
        <title>Extensive microbial diversity within the chicken gut microbiome revealed by metagenomics and culture.</title>
        <authorList>
            <person name="Gilroy R."/>
            <person name="Ravi A."/>
            <person name="Getino M."/>
            <person name="Pursley I."/>
            <person name="Horton D.L."/>
            <person name="Alikhan N.F."/>
            <person name="Baker D."/>
            <person name="Gharbi K."/>
            <person name="Hall N."/>
            <person name="Watson M."/>
            <person name="Adriaenssens E.M."/>
            <person name="Foster-Nyarko E."/>
            <person name="Jarju S."/>
            <person name="Secka A."/>
            <person name="Antonio M."/>
            <person name="Oren A."/>
            <person name="Chaudhuri R.R."/>
            <person name="La Ragione R."/>
            <person name="Hildebrand F."/>
            <person name="Pallen M.J."/>
        </authorList>
    </citation>
    <scope>NUCLEOTIDE SEQUENCE</scope>
    <source>
        <strain evidence="1">1345</strain>
    </source>
</reference>
<evidence type="ECO:0000313" key="2">
    <source>
        <dbReference type="Proteomes" id="UP000886750"/>
    </source>
</evidence>